<keyword evidence="2" id="KW-0813">Transport</keyword>
<evidence type="ECO:0000256" key="7">
    <source>
        <dbReference type="SAM" id="Phobius"/>
    </source>
</evidence>
<comment type="subcellular location">
    <subcellularLocation>
        <location evidence="1">Membrane</location>
        <topology evidence="1">Multi-pass membrane protein</topology>
    </subcellularLocation>
</comment>
<dbReference type="GO" id="GO:0022857">
    <property type="term" value="F:transmembrane transporter activity"/>
    <property type="evidence" value="ECO:0007669"/>
    <property type="project" value="InterPro"/>
</dbReference>
<dbReference type="PROSITE" id="PS00216">
    <property type="entry name" value="SUGAR_TRANSPORT_1"/>
    <property type="match status" value="1"/>
</dbReference>
<keyword evidence="3 7" id="KW-0812">Transmembrane</keyword>
<keyword evidence="5 7" id="KW-0472">Membrane</keyword>
<evidence type="ECO:0008006" key="10">
    <source>
        <dbReference type="Google" id="ProtNLM"/>
    </source>
</evidence>
<evidence type="ECO:0000313" key="8">
    <source>
        <dbReference type="EMBL" id="GJM91365.1"/>
    </source>
</evidence>
<comment type="caution">
    <text evidence="8">The sequence shown here is derived from an EMBL/GenBank/DDBJ whole genome shotgun (WGS) entry which is preliminary data.</text>
</comment>
<evidence type="ECO:0000256" key="4">
    <source>
        <dbReference type="ARBA" id="ARBA00022989"/>
    </source>
</evidence>
<evidence type="ECO:0000313" key="9">
    <source>
        <dbReference type="Proteomes" id="UP001054889"/>
    </source>
</evidence>
<organism evidence="8 9">
    <name type="scientific">Eleusine coracana subsp. coracana</name>
    <dbReference type="NCBI Taxonomy" id="191504"/>
    <lineage>
        <taxon>Eukaryota</taxon>
        <taxon>Viridiplantae</taxon>
        <taxon>Streptophyta</taxon>
        <taxon>Embryophyta</taxon>
        <taxon>Tracheophyta</taxon>
        <taxon>Spermatophyta</taxon>
        <taxon>Magnoliopsida</taxon>
        <taxon>Liliopsida</taxon>
        <taxon>Poales</taxon>
        <taxon>Poaceae</taxon>
        <taxon>PACMAD clade</taxon>
        <taxon>Chloridoideae</taxon>
        <taxon>Cynodonteae</taxon>
        <taxon>Eleusininae</taxon>
        <taxon>Eleusine</taxon>
    </lineage>
</organism>
<feature type="transmembrane region" description="Helical" evidence="7">
    <location>
        <begin position="7"/>
        <end position="25"/>
    </location>
</feature>
<dbReference type="AlphaFoldDB" id="A0AAV5BYI4"/>
<evidence type="ECO:0000256" key="2">
    <source>
        <dbReference type="ARBA" id="ARBA00022448"/>
    </source>
</evidence>
<proteinExistence type="predicted"/>
<reference evidence="8" key="2">
    <citation type="submission" date="2021-12" db="EMBL/GenBank/DDBJ databases">
        <title>Resequencing data analysis of finger millet.</title>
        <authorList>
            <person name="Hatakeyama M."/>
            <person name="Aluri S."/>
            <person name="Balachadran M.T."/>
            <person name="Sivarajan S.R."/>
            <person name="Poveda L."/>
            <person name="Shimizu-Inatsugi R."/>
            <person name="Schlapbach R."/>
            <person name="Sreeman S.M."/>
            <person name="Shimizu K.K."/>
        </authorList>
    </citation>
    <scope>NUCLEOTIDE SEQUENCE</scope>
</reference>
<dbReference type="SUPFAM" id="SSF103473">
    <property type="entry name" value="MFS general substrate transporter"/>
    <property type="match status" value="1"/>
</dbReference>
<dbReference type="PANTHER" id="PTHR23504">
    <property type="entry name" value="MAJOR FACILITATOR SUPERFAMILY DOMAIN-CONTAINING PROTEIN 10"/>
    <property type="match status" value="1"/>
</dbReference>
<dbReference type="Proteomes" id="UP001054889">
    <property type="component" value="Unassembled WGS sequence"/>
</dbReference>
<evidence type="ECO:0000256" key="6">
    <source>
        <dbReference type="SAM" id="MobiDB-lite"/>
    </source>
</evidence>
<dbReference type="InterPro" id="IPR011701">
    <property type="entry name" value="MFS"/>
</dbReference>
<dbReference type="EMBL" id="BQKI01000003">
    <property type="protein sequence ID" value="GJM91365.1"/>
    <property type="molecule type" value="Genomic_DNA"/>
</dbReference>
<sequence length="370" mass="39994">MEELAELGHLLVFAFLFSFASFMVAPVITDVTMEALCPGRDECSLAIYLAGLQQAVTGLGALVVMPVIGNLSDRYGRKALLALPAMASIVPLGILAYNRSKAYFYAYYITKTLTAMASEGAMQCLSIAYVADRVPETRRAAAFGVFSGVCTAGFVGGTIAARFLSVSSTFQVCTREPCLNANKAVAAAVYMRAFLQETDGGASRCDEDEASRPLCLPSSSSEEVSPRLPPLRKSAVPVGDGYLSYQQLCLKKFKIYYAATGNATLSAKARGAEAAYHSTFSELRPWNGSRMHHWNKLDRKRDISSNLYSSNSCCCCCNFSPFGLTAWFLSETAPFNFKGFSIACSGFATLVALAMSINMRPAGFQQPDRK</sequence>
<keyword evidence="4 7" id="KW-1133">Transmembrane helix</keyword>
<gene>
    <name evidence="8" type="primary">ga07728</name>
    <name evidence="8" type="ORF">PR202_ga07728</name>
</gene>
<name>A0AAV5BYI4_ELECO</name>
<feature type="transmembrane region" description="Helical" evidence="7">
    <location>
        <begin position="80"/>
        <end position="98"/>
    </location>
</feature>
<feature type="transmembrane region" description="Helical" evidence="7">
    <location>
        <begin position="45"/>
        <end position="68"/>
    </location>
</feature>
<reference evidence="8" key="1">
    <citation type="journal article" date="2018" name="DNA Res.">
        <title>Multiple hybrid de novo genome assembly of finger millet, an orphan allotetraploid crop.</title>
        <authorList>
            <person name="Hatakeyama M."/>
            <person name="Aluri S."/>
            <person name="Balachadran M.T."/>
            <person name="Sivarajan S.R."/>
            <person name="Patrignani A."/>
            <person name="Gruter S."/>
            <person name="Poveda L."/>
            <person name="Shimizu-Inatsugi R."/>
            <person name="Baeten J."/>
            <person name="Francoijs K.J."/>
            <person name="Nataraja K.N."/>
            <person name="Reddy Y.A.N."/>
            <person name="Phadnis S."/>
            <person name="Ravikumar R.L."/>
            <person name="Schlapbach R."/>
            <person name="Sreeman S.M."/>
            <person name="Shimizu K.K."/>
        </authorList>
    </citation>
    <scope>NUCLEOTIDE SEQUENCE</scope>
</reference>
<evidence type="ECO:0000256" key="5">
    <source>
        <dbReference type="ARBA" id="ARBA00023136"/>
    </source>
</evidence>
<dbReference type="InterPro" id="IPR005829">
    <property type="entry name" value="Sugar_transporter_CS"/>
</dbReference>
<protein>
    <recommendedName>
        <fullName evidence="10">Major facilitator superfamily (MFS) profile domain-containing protein</fullName>
    </recommendedName>
</protein>
<dbReference type="InterPro" id="IPR036259">
    <property type="entry name" value="MFS_trans_sf"/>
</dbReference>
<evidence type="ECO:0000256" key="1">
    <source>
        <dbReference type="ARBA" id="ARBA00004141"/>
    </source>
</evidence>
<accession>A0AAV5BYI4</accession>
<dbReference type="Gene3D" id="1.20.1250.20">
    <property type="entry name" value="MFS general substrate transporter like domains"/>
    <property type="match status" value="1"/>
</dbReference>
<dbReference type="Pfam" id="PF07690">
    <property type="entry name" value="MFS_1"/>
    <property type="match status" value="1"/>
</dbReference>
<keyword evidence="9" id="KW-1185">Reference proteome</keyword>
<feature type="transmembrane region" description="Helical" evidence="7">
    <location>
        <begin position="143"/>
        <end position="164"/>
    </location>
</feature>
<dbReference type="GO" id="GO:0016020">
    <property type="term" value="C:membrane"/>
    <property type="evidence" value="ECO:0007669"/>
    <property type="project" value="UniProtKB-SubCell"/>
</dbReference>
<dbReference type="PANTHER" id="PTHR23504:SF1">
    <property type="entry name" value="GH21943P-RELATED"/>
    <property type="match status" value="1"/>
</dbReference>
<feature type="region of interest" description="Disordered" evidence="6">
    <location>
        <begin position="202"/>
        <end position="228"/>
    </location>
</feature>
<evidence type="ECO:0000256" key="3">
    <source>
        <dbReference type="ARBA" id="ARBA00022692"/>
    </source>
</evidence>